<dbReference type="Proteomes" id="UP001210865">
    <property type="component" value="Chromosome"/>
</dbReference>
<dbReference type="InterPro" id="IPR050879">
    <property type="entry name" value="Acyltransferase_3"/>
</dbReference>
<proteinExistence type="predicted"/>
<dbReference type="PANTHER" id="PTHR23028:SF53">
    <property type="entry name" value="ACYL_TRANSF_3 DOMAIN-CONTAINING PROTEIN"/>
    <property type="match status" value="1"/>
</dbReference>
<dbReference type="InterPro" id="IPR002656">
    <property type="entry name" value="Acyl_transf_3_dom"/>
</dbReference>
<dbReference type="Pfam" id="PF01757">
    <property type="entry name" value="Acyl_transf_3"/>
    <property type="match status" value="1"/>
</dbReference>
<dbReference type="SUPFAM" id="SSF52266">
    <property type="entry name" value="SGNH hydrolase"/>
    <property type="match status" value="1"/>
</dbReference>
<feature type="transmembrane region" description="Helical" evidence="1">
    <location>
        <begin position="164"/>
        <end position="182"/>
    </location>
</feature>
<evidence type="ECO:0000313" key="5">
    <source>
        <dbReference type="Proteomes" id="UP001210865"/>
    </source>
</evidence>
<feature type="transmembrane region" description="Helical" evidence="1">
    <location>
        <begin position="12"/>
        <end position="29"/>
    </location>
</feature>
<keyword evidence="1" id="KW-0812">Transmembrane</keyword>
<protein>
    <submittedName>
        <fullName evidence="4">Acyltransferase family protein</fullName>
    </submittedName>
</protein>
<feature type="transmembrane region" description="Helical" evidence="1">
    <location>
        <begin position="135"/>
        <end position="157"/>
    </location>
</feature>
<keyword evidence="1" id="KW-0472">Membrane</keyword>
<dbReference type="GO" id="GO:0016746">
    <property type="term" value="F:acyltransferase activity"/>
    <property type="evidence" value="ECO:0007669"/>
    <property type="project" value="UniProtKB-KW"/>
</dbReference>
<sequence>MDRAEQRLPVVDGLRAFAVVAVVLFHGFPALVGGGYIGVDIFFVISGFVIALRYLEPMIAREVGYGHFFLRRVRRLVPAYFAMLIATTIAAACVMVPKDLINFATSLIGQALYLQNIVFWVQGEYFDAALLKPLLHTWSLAIEEQFYLCFPLLVLALRRCPRGTIVACVILSLLALGVGAYVEQISPKTTFYWLPFRVWEFFAGIGAAMLFRRGVADRLTPPAATVIGFLALAGILAAALLFDSDDASVLTQGLLAVVATAALCLVQQRLAPGLRTLFTNPIAQHFGRISYSWYLWHWPPLVLAYLLLGHAATGGIAVALTLLGYGLGVASWRLFERGASRAAWLAPPSRTIALLLVFLLSAAAAGAALIASNGFLQRYPANERPLLLAEMDRPDGRCTFTSRLEHWRGQTCRVNAVGGRGGILFIGDSHVEMQKHALAALGDRYGVPVFITKQNCRVVDFGVDRNCHWPVWRGVARDIRREKISRVVVIALWPEPFDPAAFDAAVSRILATGAKVVLERPTPRDERLAPAFYLGHPADWGDQSLYPAAMNEARQRPVNAAMTGWAARDSRVSLLDPAPSLCPGERCLFAQGGVPLYSDTHHLTSAGVRLIAPIYDPLFAAAARERAAAPGK</sequence>
<feature type="transmembrane region" description="Helical" evidence="1">
    <location>
        <begin position="248"/>
        <end position="266"/>
    </location>
</feature>
<dbReference type="Pfam" id="PF19040">
    <property type="entry name" value="SGNH"/>
    <property type="match status" value="1"/>
</dbReference>
<feature type="domain" description="SGNH" evidence="3">
    <location>
        <begin position="397"/>
        <end position="617"/>
    </location>
</feature>
<feature type="domain" description="Acyltransferase 3" evidence="2">
    <location>
        <begin position="11"/>
        <end position="328"/>
    </location>
</feature>
<feature type="transmembrane region" description="Helical" evidence="1">
    <location>
        <begin position="76"/>
        <end position="97"/>
    </location>
</feature>
<keyword evidence="4" id="KW-0808">Transferase</keyword>
<evidence type="ECO:0000256" key="1">
    <source>
        <dbReference type="SAM" id="Phobius"/>
    </source>
</evidence>
<keyword evidence="1" id="KW-1133">Transmembrane helix</keyword>
<keyword evidence="5" id="KW-1185">Reference proteome</keyword>
<dbReference type="RefSeq" id="WP_270075482.1">
    <property type="nucleotide sequence ID" value="NZ_CP115174.1"/>
</dbReference>
<feature type="transmembrane region" description="Helical" evidence="1">
    <location>
        <begin position="351"/>
        <end position="376"/>
    </location>
</feature>
<dbReference type="PANTHER" id="PTHR23028">
    <property type="entry name" value="ACETYLTRANSFERASE"/>
    <property type="match status" value="1"/>
</dbReference>
<evidence type="ECO:0000259" key="3">
    <source>
        <dbReference type="Pfam" id="PF19040"/>
    </source>
</evidence>
<gene>
    <name evidence="4" type="ORF">PBT88_11475</name>
</gene>
<feature type="transmembrane region" description="Helical" evidence="1">
    <location>
        <begin position="302"/>
        <end position="330"/>
    </location>
</feature>
<accession>A0ABY7NH11</accession>
<feature type="transmembrane region" description="Helical" evidence="1">
    <location>
        <begin position="194"/>
        <end position="211"/>
    </location>
</feature>
<keyword evidence="4" id="KW-0012">Acyltransferase</keyword>
<name>A0ABY7NH11_9SPHN</name>
<feature type="transmembrane region" description="Helical" evidence="1">
    <location>
        <begin position="223"/>
        <end position="242"/>
    </location>
</feature>
<evidence type="ECO:0000259" key="2">
    <source>
        <dbReference type="Pfam" id="PF01757"/>
    </source>
</evidence>
<feature type="transmembrane region" description="Helical" evidence="1">
    <location>
        <begin position="35"/>
        <end position="55"/>
    </location>
</feature>
<dbReference type="InterPro" id="IPR043968">
    <property type="entry name" value="SGNH"/>
</dbReference>
<dbReference type="EMBL" id="CP115174">
    <property type="protein sequence ID" value="WBO20832.1"/>
    <property type="molecule type" value="Genomic_DNA"/>
</dbReference>
<evidence type="ECO:0000313" key="4">
    <source>
        <dbReference type="EMBL" id="WBO20832.1"/>
    </source>
</evidence>
<organism evidence="4 5">
    <name type="scientific">Sphingomonas abietis</name>
    <dbReference type="NCBI Taxonomy" id="3012344"/>
    <lineage>
        <taxon>Bacteria</taxon>
        <taxon>Pseudomonadati</taxon>
        <taxon>Pseudomonadota</taxon>
        <taxon>Alphaproteobacteria</taxon>
        <taxon>Sphingomonadales</taxon>
        <taxon>Sphingomonadaceae</taxon>
        <taxon>Sphingomonas</taxon>
    </lineage>
</organism>
<reference evidence="4 5" key="1">
    <citation type="submission" date="2022-12" db="EMBL/GenBank/DDBJ databases">
        <title>Sphingomonas abieness sp. nov., an endophytic bacterium isolated from Abies koreana.</title>
        <authorList>
            <person name="Jiang L."/>
            <person name="Lee J."/>
        </authorList>
    </citation>
    <scope>NUCLEOTIDE SEQUENCE [LARGE SCALE GENOMIC DNA]</scope>
    <source>
        <strain evidence="5">PAMB 00755</strain>
    </source>
</reference>